<dbReference type="AlphaFoldDB" id="A0AAJ7DZ57"/>
<dbReference type="SMART" id="SM00256">
    <property type="entry name" value="FBOX"/>
    <property type="match status" value="1"/>
</dbReference>
<dbReference type="PANTHER" id="PTHR12125">
    <property type="entry name" value="F-BOX ONLY PROTEIN 6-LIKE PROTEIN"/>
    <property type="match status" value="1"/>
</dbReference>
<dbReference type="GO" id="GO:0005737">
    <property type="term" value="C:cytoplasm"/>
    <property type="evidence" value="ECO:0007669"/>
    <property type="project" value="UniProtKB-ARBA"/>
</dbReference>
<dbReference type="Pfam" id="PF12937">
    <property type="entry name" value="F-box-like"/>
    <property type="match status" value="1"/>
</dbReference>
<evidence type="ECO:0000259" key="1">
    <source>
        <dbReference type="PROSITE" id="PS50181"/>
    </source>
</evidence>
<dbReference type="SUPFAM" id="SSF49785">
    <property type="entry name" value="Galactose-binding domain-like"/>
    <property type="match status" value="1"/>
</dbReference>
<name>A0AAJ7DZ57_9HYME</name>
<dbReference type="Gene3D" id="1.20.1280.50">
    <property type="match status" value="1"/>
</dbReference>
<dbReference type="InterPro" id="IPR039752">
    <property type="entry name" value="F-box_only"/>
</dbReference>
<dbReference type="InterPro" id="IPR036047">
    <property type="entry name" value="F-box-like_dom_sf"/>
</dbReference>
<dbReference type="GO" id="GO:0031146">
    <property type="term" value="P:SCF-dependent proteasomal ubiquitin-dependent protein catabolic process"/>
    <property type="evidence" value="ECO:0007669"/>
    <property type="project" value="TreeGrafter"/>
</dbReference>
<dbReference type="InterPro" id="IPR001810">
    <property type="entry name" value="F-box_dom"/>
</dbReference>
<accession>A0AAJ7DZ57</accession>
<evidence type="ECO:0000313" key="3">
    <source>
        <dbReference type="Proteomes" id="UP000695007"/>
    </source>
</evidence>
<protein>
    <submittedName>
        <fullName evidence="4">F-box only protein 44-like</fullName>
    </submittedName>
</protein>
<feature type="domain" description="F-box" evidence="1">
    <location>
        <begin position="42"/>
        <end position="87"/>
    </location>
</feature>
<dbReference type="Gene3D" id="2.60.120.260">
    <property type="entry name" value="Galactose-binding domain-like"/>
    <property type="match status" value="1"/>
</dbReference>
<dbReference type="PROSITE" id="PS50181">
    <property type="entry name" value="FBOX"/>
    <property type="match status" value="1"/>
</dbReference>
<dbReference type="Proteomes" id="UP000695007">
    <property type="component" value="Unplaced"/>
</dbReference>
<feature type="domain" description="FBA" evidence="2">
    <location>
        <begin position="107"/>
        <end position="297"/>
    </location>
</feature>
<dbReference type="GO" id="GO:0036503">
    <property type="term" value="P:ERAD pathway"/>
    <property type="evidence" value="ECO:0007669"/>
    <property type="project" value="TreeGrafter"/>
</dbReference>
<dbReference type="Pfam" id="PF04300">
    <property type="entry name" value="FBA"/>
    <property type="match status" value="1"/>
</dbReference>
<dbReference type="SMART" id="SM01198">
    <property type="entry name" value="FBA"/>
    <property type="match status" value="1"/>
</dbReference>
<evidence type="ECO:0000313" key="4">
    <source>
        <dbReference type="RefSeq" id="XP_011501763.1"/>
    </source>
</evidence>
<dbReference type="GeneID" id="105365326"/>
<dbReference type="InterPro" id="IPR007397">
    <property type="entry name" value="F-box-assoc_dom"/>
</dbReference>
<sequence>MMKTNKVKKLKVNFAEEQHEKSLNYYEKNKITYDEISSNGSIIENKSIPDELLSKILCGTDHKALLICQLVCKHWHYLIRSYVWHKKAELTIGKALPISEKIPWTIYYFICDKKPFYKNLIKNHSGEDGFSAYWGIIENGGHGWNVERPPTAVKPLPDDPVFENKNYCFVTSFSKCWKEQVINLIDEGFSEYLLDYLQPTIKVSEWFCCRPNVPAVYECTIKLLREQKSDRTAIEALSYSKILEGEQMNQWFQFTHEFKNYGKGLRKIKFCHGGQDRSYVVGNCGSKMAGACVQLEIRT</sequence>
<dbReference type="PANTHER" id="PTHR12125:SF5">
    <property type="entry name" value="F-BOX DOMAIN-CONTAINING PROTEIN"/>
    <property type="match status" value="1"/>
</dbReference>
<evidence type="ECO:0000259" key="2">
    <source>
        <dbReference type="PROSITE" id="PS51114"/>
    </source>
</evidence>
<proteinExistence type="predicted"/>
<dbReference type="FunFam" id="2.60.120.260:FF:000012">
    <property type="entry name" value="F-box only protein 2"/>
    <property type="match status" value="1"/>
</dbReference>
<dbReference type="PROSITE" id="PS51114">
    <property type="entry name" value="FBA"/>
    <property type="match status" value="1"/>
</dbReference>
<keyword evidence="3" id="KW-1185">Reference proteome</keyword>
<dbReference type="GO" id="GO:0061630">
    <property type="term" value="F:ubiquitin protein ligase activity"/>
    <property type="evidence" value="ECO:0007669"/>
    <property type="project" value="TreeGrafter"/>
</dbReference>
<reference evidence="4" key="1">
    <citation type="submission" date="2025-08" db="UniProtKB">
        <authorList>
            <consortium name="RefSeq"/>
        </authorList>
    </citation>
    <scope>IDENTIFICATION</scope>
</reference>
<dbReference type="GO" id="GO:0019005">
    <property type="term" value="C:SCF ubiquitin ligase complex"/>
    <property type="evidence" value="ECO:0007669"/>
    <property type="project" value="TreeGrafter"/>
</dbReference>
<dbReference type="RefSeq" id="XP_011501763.1">
    <property type="nucleotide sequence ID" value="XM_011503461.1"/>
</dbReference>
<dbReference type="SUPFAM" id="SSF81383">
    <property type="entry name" value="F-box domain"/>
    <property type="match status" value="1"/>
</dbReference>
<gene>
    <name evidence="4" type="primary">LOC105365326</name>
</gene>
<dbReference type="KEGG" id="csol:105365326"/>
<dbReference type="InterPro" id="IPR008979">
    <property type="entry name" value="Galactose-bd-like_sf"/>
</dbReference>
<dbReference type="GO" id="GO:0006516">
    <property type="term" value="P:glycoprotein catabolic process"/>
    <property type="evidence" value="ECO:0007669"/>
    <property type="project" value="TreeGrafter"/>
</dbReference>
<organism evidence="3 4">
    <name type="scientific">Ceratosolen solmsi marchali</name>
    <dbReference type="NCBI Taxonomy" id="326594"/>
    <lineage>
        <taxon>Eukaryota</taxon>
        <taxon>Metazoa</taxon>
        <taxon>Ecdysozoa</taxon>
        <taxon>Arthropoda</taxon>
        <taxon>Hexapoda</taxon>
        <taxon>Insecta</taxon>
        <taxon>Pterygota</taxon>
        <taxon>Neoptera</taxon>
        <taxon>Endopterygota</taxon>
        <taxon>Hymenoptera</taxon>
        <taxon>Apocrita</taxon>
        <taxon>Proctotrupomorpha</taxon>
        <taxon>Chalcidoidea</taxon>
        <taxon>Agaonidae</taxon>
        <taxon>Agaoninae</taxon>
        <taxon>Ceratosolen</taxon>
    </lineage>
</organism>